<comment type="similarity">
    <text evidence="6">Belongs to the methyl-accepting chemotaxis (MCP) protein family.</text>
</comment>
<evidence type="ECO:0000256" key="3">
    <source>
        <dbReference type="ARBA" id="ARBA00022989"/>
    </source>
</evidence>
<keyword evidence="13" id="KW-1185">Reference proteome</keyword>
<keyword evidence="8" id="KW-0175">Coiled coil</keyword>
<dbReference type="PANTHER" id="PTHR32089">
    <property type="entry name" value="METHYL-ACCEPTING CHEMOTAXIS PROTEIN MCPB"/>
    <property type="match status" value="1"/>
</dbReference>
<feature type="domain" description="Methyl-accepting transducer" evidence="10">
    <location>
        <begin position="347"/>
        <end position="583"/>
    </location>
</feature>
<dbReference type="CDD" id="cd06225">
    <property type="entry name" value="HAMP"/>
    <property type="match status" value="1"/>
</dbReference>
<evidence type="ECO:0000313" key="13">
    <source>
        <dbReference type="Proteomes" id="UP000292554"/>
    </source>
</evidence>
<dbReference type="SMART" id="SM00304">
    <property type="entry name" value="HAMP"/>
    <property type="match status" value="1"/>
</dbReference>
<accession>A0ABY2AMP5</accession>
<dbReference type="PROSITE" id="PS50111">
    <property type="entry name" value="CHEMOTAXIS_TRANSDUC_2"/>
    <property type="match status" value="1"/>
</dbReference>
<evidence type="ECO:0000256" key="9">
    <source>
        <dbReference type="SAM" id="Phobius"/>
    </source>
</evidence>
<dbReference type="EMBL" id="SJXE01000001">
    <property type="protein sequence ID" value="TCI04474.1"/>
    <property type="molecule type" value="Genomic_DNA"/>
</dbReference>
<gene>
    <name evidence="12" type="ORF">EZV61_00410</name>
</gene>
<comment type="subcellular location">
    <subcellularLocation>
        <location evidence="1">Membrane</location>
        <topology evidence="1">Multi-pass membrane protein</topology>
    </subcellularLocation>
</comment>
<dbReference type="InterPro" id="IPR032255">
    <property type="entry name" value="HBM"/>
</dbReference>
<evidence type="ECO:0000313" key="12">
    <source>
        <dbReference type="EMBL" id="TCI04474.1"/>
    </source>
</evidence>
<dbReference type="SMART" id="SM01358">
    <property type="entry name" value="HBM"/>
    <property type="match status" value="1"/>
</dbReference>
<dbReference type="CDD" id="cd11386">
    <property type="entry name" value="MCP_signal"/>
    <property type="match status" value="1"/>
</dbReference>
<dbReference type="RefSeq" id="WP_131413967.1">
    <property type="nucleotide sequence ID" value="NZ_SJXE01000001.1"/>
</dbReference>
<dbReference type="PANTHER" id="PTHR32089:SF119">
    <property type="entry name" value="METHYL-ACCEPTING CHEMOTAXIS PROTEIN CTPL"/>
    <property type="match status" value="1"/>
</dbReference>
<evidence type="ECO:0000256" key="2">
    <source>
        <dbReference type="ARBA" id="ARBA00022692"/>
    </source>
</evidence>
<evidence type="ECO:0000256" key="8">
    <source>
        <dbReference type="SAM" id="Coils"/>
    </source>
</evidence>
<evidence type="ECO:0000256" key="5">
    <source>
        <dbReference type="ARBA" id="ARBA00023224"/>
    </source>
</evidence>
<evidence type="ECO:0000259" key="10">
    <source>
        <dbReference type="PROSITE" id="PS50111"/>
    </source>
</evidence>
<organism evidence="12 13">
    <name type="scientific">Corallincola luteus</name>
    <dbReference type="NCBI Taxonomy" id="1775177"/>
    <lineage>
        <taxon>Bacteria</taxon>
        <taxon>Pseudomonadati</taxon>
        <taxon>Pseudomonadota</taxon>
        <taxon>Gammaproteobacteria</taxon>
        <taxon>Alteromonadales</taxon>
        <taxon>Psychromonadaceae</taxon>
        <taxon>Corallincola</taxon>
    </lineage>
</organism>
<dbReference type="InterPro" id="IPR004089">
    <property type="entry name" value="MCPsignal_dom"/>
</dbReference>
<evidence type="ECO:0000256" key="6">
    <source>
        <dbReference type="ARBA" id="ARBA00029447"/>
    </source>
</evidence>
<keyword evidence="3 9" id="KW-1133">Transmembrane helix</keyword>
<name>A0ABY2AMP5_9GAMM</name>
<protein>
    <submittedName>
        <fullName evidence="12">Methyl-accepting chemotaxis protein</fullName>
    </submittedName>
</protein>
<feature type="coiled-coil region" evidence="8">
    <location>
        <begin position="390"/>
        <end position="445"/>
    </location>
</feature>
<feature type="domain" description="HAMP" evidence="11">
    <location>
        <begin position="289"/>
        <end position="342"/>
    </location>
</feature>
<dbReference type="Proteomes" id="UP000292554">
    <property type="component" value="Unassembled WGS sequence"/>
</dbReference>
<keyword evidence="5 7" id="KW-0807">Transducer</keyword>
<keyword evidence="2 9" id="KW-0812">Transmembrane</keyword>
<evidence type="ECO:0000256" key="1">
    <source>
        <dbReference type="ARBA" id="ARBA00004141"/>
    </source>
</evidence>
<dbReference type="InterPro" id="IPR003660">
    <property type="entry name" value="HAMP_dom"/>
</dbReference>
<feature type="transmembrane region" description="Helical" evidence="9">
    <location>
        <begin position="263"/>
        <end position="283"/>
    </location>
</feature>
<dbReference type="SMART" id="SM00283">
    <property type="entry name" value="MA"/>
    <property type="match status" value="1"/>
</dbReference>
<comment type="caution">
    <text evidence="12">The sequence shown here is derived from an EMBL/GenBank/DDBJ whole genome shotgun (WGS) entry which is preliminary data.</text>
</comment>
<proteinExistence type="inferred from homology"/>
<sequence length="619" mass="67868">MLISQKLKLNTVISLVALVVLVVASALGMSSVGDLHRASLETEKLNSSMLMLRRHEKDFLARKLDKYEGKFTEEVATFQQTLALLQTRLDNETIVEEENRLKAVIDQYHQLFKLLIAEQRVIGLDHKSGLNGALRSAVHDVEELLYAQKNYQLAAGMLQLRRNEKDFMLRSDAKYLDKFSKNMQSLLNDVKGSKLASGTKSQLTALLGNYQSQFELFAAGAQKIGLDQNSGIRGELRAVIHQSEELLAAVELHIDEEITTKEASINTILTIFAVVVIILLLVLNIQISRAINRPVQALRVMTRRVAETNDLTLRVEVNEDNELGQVSENFNHMMDNFRALIVEVTDAVNSLNSATEELSSNSEHTLDGMQSQLSETDMVATAATEMGATIEEIAKNTEMAANNAEETNRNAEAGKSEVDMTVDRIRSLSERLVQSSEVVSQLENDSVTIGSVLDVIRGIAEQTNLLALNAAIEAARAGEQGRGFAVVADEVRNLAMRTQESTQEIANIIDNLQARTVDIVQLMTTCREEGMGSAEQAAAAGDLLSQITSDVTHIMDMSTQIATAIEEQSHVAAEVNRNVTNIRDIAAQSAEASEHNAKATGQVAEQAAHLSSAISEFKV</sequence>
<dbReference type="Pfam" id="PF00015">
    <property type="entry name" value="MCPsignal"/>
    <property type="match status" value="1"/>
</dbReference>
<dbReference type="Pfam" id="PF00672">
    <property type="entry name" value="HAMP"/>
    <property type="match status" value="1"/>
</dbReference>
<evidence type="ECO:0000259" key="11">
    <source>
        <dbReference type="PROSITE" id="PS50885"/>
    </source>
</evidence>
<evidence type="ECO:0000256" key="4">
    <source>
        <dbReference type="ARBA" id="ARBA00023136"/>
    </source>
</evidence>
<evidence type="ECO:0000256" key="7">
    <source>
        <dbReference type="PROSITE-ProRule" id="PRU00284"/>
    </source>
</evidence>
<reference evidence="12 13" key="1">
    <citation type="submission" date="2019-02" db="EMBL/GenBank/DDBJ databases">
        <title>Corallincola luteus sp. nov., a marine bacterium isolated from surface sediment of Bohai Sea in China.</title>
        <authorList>
            <person name="Ren Q."/>
        </authorList>
    </citation>
    <scope>NUCLEOTIDE SEQUENCE [LARGE SCALE GENOMIC DNA]</scope>
    <source>
        <strain evidence="12 13">DASS28</strain>
    </source>
</reference>
<dbReference type="PROSITE" id="PS50885">
    <property type="entry name" value="HAMP"/>
    <property type="match status" value="1"/>
</dbReference>
<keyword evidence="4 9" id="KW-0472">Membrane</keyword>
<dbReference type="SUPFAM" id="SSF58104">
    <property type="entry name" value="Methyl-accepting chemotaxis protein (MCP) signaling domain"/>
    <property type="match status" value="1"/>
</dbReference>
<dbReference type="Gene3D" id="1.10.287.950">
    <property type="entry name" value="Methyl-accepting chemotaxis protein"/>
    <property type="match status" value="1"/>
</dbReference>